<dbReference type="GO" id="GO:0005829">
    <property type="term" value="C:cytosol"/>
    <property type="evidence" value="ECO:0007669"/>
    <property type="project" value="TreeGrafter"/>
</dbReference>
<name>A0AB39HE55_9VIBR</name>
<accession>A0AB39HE55</accession>
<organism evidence="1">
    <name type="scientific">Vibrio sp. HB236076</name>
    <dbReference type="NCBI Taxonomy" id="3232307"/>
    <lineage>
        <taxon>Bacteria</taxon>
        <taxon>Pseudomonadati</taxon>
        <taxon>Pseudomonadota</taxon>
        <taxon>Gammaproteobacteria</taxon>
        <taxon>Vibrionales</taxon>
        <taxon>Vibrionaceae</taxon>
        <taxon>Vibrio</taxon>
    </lineage>
</organism>
<dbReference type="Pfam" id="PF06185">
    <property type="entry name" value="YecM"/>
    <property type="match status" value="1"/>
</dbReference>
<dbReference type="RefSeq" id="WP_306100479.1">
    <property type="nucleotide sequence ID" value="NZ_CP162601.1"/>
</dbReference>
<sequence>MRNVTVAATLTEHNLEPRQMMANLAPFAERVERLAERLGLDMTDLTIDHIALRINCPLLASEAHQAWLAWGDPISTAEINGRPIVVIKFTQPLTFKAWSIACLELPYPKAGKMYPQQGWEHIECVIPSEAQDIESFKQEVFAQCPRLAQRWSQLASLGIDYKESSPKGEGERLANPTLAFKADGVCIKLHPHRLSDIIASE</sequence>
<dbReference type="EMBL" id="CP162601">
    <property type="protein sequence ID" value="XDK24421.1"/>
    <property type="molecule type" value="Genomic_DNA"/>
</dbReference>
<dbReference type="InterPro" id="IPR010393">
    <property type="entry name" value="DUF991_YecM-like"/>
</dbReference>
<dbReference type="SUPFAM" id="SSF54593">
    <property type="entry name" value="Glyoxalase/Bleomycin resistance protein/Dihydroxybiphenyl dioxygenase"/>
    <property type="match status" value="1"/>
</dbReference>
<gene>
    <name evidence="1" type="ORF">AB0763_09355</name>
</gene>
<dbReference type="Gene3D" id="3.10.180.10">
    <property type="entry name" value="2,3-Dihydroxybiphenyl 1,2-Dioxygenase, domain 1"/>
    <property type="match status" value="1"/>
</dbReference>
<dbReference type="KEGG" id="vih:AB0763_09355"/>
<evidence type="ECO:0000313" key="1">
    <source>
        <dbReference type="EMBL" id="XDK24421.1"/>
    </source>
</evidence>
<dbReference type="AlphaFoldDB" id="A0AB39HE55"/>
<protein>
    <submittedName>
        <fullName evidence="1">VOC family protein</fullName>
    </submittedName>
</protein>
<dbReference type="NCBIfam" id="NF008683">
    <property type="entry name" value="PRK11700.1-6"/>
    <property type="match status" value="1"/>
</dbReference>
<dbReference type="PANTHER" id="PTHR37519">
    <property type="match status" value="1"/>
</dbReference>
<dbReference type="InterPro" id="IPR029068">
    <property type="entry name" value="Glyas_Bleomycin-R_OHBP_Dase"/>
</dbReference>
<reference evidence="1" key="1">
    <citation type="submission" date="2024-07" db="EMBL/GenBank/DDBJ databases">
        <title>Genome Analysis of a Potential Novel Vibrio Species Secreting pH- and Thermo-stable Alginate Lyase and its Application in Producing Alginate Oligosaccharides.</title>
        <authorList>
            <person name="Huang H."/>
            <person name="Bao K."/>
        </authorList>
    </citation>
    <scope>NUCLEOTIDE SEQUENCE</scope>
    <source>
        <strain evidence="1">HB236076</strain>
    </source>
</reference>
<proteinExistence type="predicted"/>
<dbReference type="PANTHER" id="PTHR37519:SF1">
    <property type="entry name" value="DIHYDROXYBIPHENYL DIOXYGENASE DOMAIN-CONTAINING PROTEIN"/>
    <property type="match status" value="1"/>
</dbReference>